<evidence type="ECO:0000313" key="2">
    <source>
        <dbReference type="Proteomes" id="UP000198853"/>
    </source>
</evidence>
<name>A0A1G8RT62_9BACI</name>
<dbReference type="Pfam" id="PF07410">
    <property type="entry name" value="Phage_Gp111"/>
    <property type="match status" value="1"/>
</dbReference>
<dbReference type="EMBL" id="FNEN01000020">
    <property type="protein sequence ID" value="SDJ19540.1"/>
    <property type="molecule type" value="Genomic_DNA"/>
</dbReference>
<dbReference type="AlphaFoldDB" id="A0A1G8RT62"/>
<keyword evidence="2" id="KW-1185">Reference proteome</keyword>
<dbReference type="RefSeq" id="WP_090399628.1">
    <property type="nucleotide sequence ID" value="NZ_FNEN01000020.1"/>
</dbReference>
<organism evidence="1 2">
    <name type="scientific">Natribacillus halophilus</name>
    <dbReference type="NCBI Taxonomy" id="549003"/>
    <lineage>
        <taxon>Bacteria</taxon>
        <taxon>Bacillati</taxon>
        <taxon>Bacillota</taxon>
        <taxon>Bacilli</taxon>
        <taxon>Bacillales</taxon>
        <taxon>Bacillaceae</taxon>
        <taxon>Natribacillus</taxon>
    </lineage>
</organism>
<gene>
    <name evidence="1" type="ORF">SAMN04488123_1204</name>
</gene>
<dbReference type="InterPro" id="IPR010878">
    <property type="entry name" value="Gp111"/>
</dbReference>
<dbReference type="Proteomes" id="UP000198853">
    <property type="component" value="Unassembled WGS sequence"/>
</dbReference>
<sequence length="113" mass="12927">MTKTIIMRNAWKFARNAAAKFGGEAIEYIAGAMKKSWAMYKAKQAEKGCKVIGFAEWFIDKKFGHKSMFTQIHENKNRIKKETKKAYLIESTPVVNGEEQSSIEFWAPKSVCI</sequence>
<reference evidence="1 2" key="1">
    <citation type="submission" date="2016-10" db="EMBL/GenBank/DDBJ databases">
        <authorList>
            <person name="de Groot N.N."/>
        </authorList>
    </citation>
    <scope>NUCLEOTIDE SEQUENCE [LARGE SCALE GENOMIC DNA]</scope>
    <source>
        <strain evidence="1 2">DSM 21771</strain>
    </source>
</reference>
<proteinExistence type="predicted"/>
<dbReference type="OrthoDB" id="2971804at2"/>
<protein>
    <submittedName>
        <fullName evidence="1">Bacteriophage Gp111 protein</fullName>
    </submittedName>
</protein>
<accession>A0A1G8RT62</accession>
<evidence type="ECO:0000313" key="1">
    <source>
        <dbReference type="EMBL" id="SDJ19540.1"/>
    </source>
</evidence>